<comment type="caution">
    <text evidence="1">The sequence shown here is derived from an EMBL/GenBank/DDBJ whole genome shotgun (WGS) entry which is preliminary data.</text>
</comment>
<accession>A0A1F5EE14</accession>
<organism evidence="1 2">
    <name type="scientific">Candidatus Berkelbacteria bacterium RIFOXYA2_FULL_43_10</name>
    <dbReference type="NCBI Taxonomy" id="1797472"/>
    <lineage>
        <taxon>Bacteria</taxon>
        <taxon>Candidatus Berkelbacteria</taxon>
    </lineage>
</organism>
<dbReference type="EMBL" id="MEZY01000009">
    <property type="protein sequence ID" value="OGD65593.1"/>
    <property type="molecule type" value="Genomic_DNA"/>
</dbReference>
<dbReference type="Proteomes" id="UP000178583">
    <property type="component" value="Unassembled WGS sequence"/>
</dbReference>
<name>A0A1F5EE14_9BACT</name>
<evidence type="ECO:0000313" key="2">
    <source>
        <dbReference type="Proteomes" id="UP000178583"/>
    </source>
</evidence>
<reference evidence="1 2" key="1">
    <citation type="journal article" date="2016" name="Nat. Commun.">
        <title>Thousands of microbial genomes shed light on interconnected biogeochemical processes in an aquifer system.</title>
        <authorList>
            <person name="Anantharaman K."/>
            <person name="Brown C.T."/>
            <person name="Hug L.A."/>
            <person name="Sharon I."/>
            <person name="Castelle C.J."/>
            <person name="Probst A.J."/>
            <person name="Thomas B.C."/>
            <person name="Singh A."/>
            <person name="Wilkins M.J."/>
            <person name="Karaoz U."/>
            <person name="Brodie E.L."/>
            <person name="Williams K.H."/>
            <person name="Hubbard S.S."/>
            <person name="Banfield J.F."/>
        </authorList>
    </citation>
    <scope>NUCLEOTIDE SEQUENCE [LARGE SCALE GENOMIC DNA]</scope>
</reference>
<evidence type="ECO:0000313" key="1">
    <source>
        <dbReference type="EMBL" id="OGD65593.1"/>
    </source>
</evidence>
<sequence length="99" mass="11349">MKIKDTPKVEMVKKNCSICGKTIPVQLFPSGKYIGGNYFCKIPLCTDEEEEKSRKAGTTKERFGNYVFEVCNKDPKPYAFAEYWECDKCYSLPDTKIPS</sequence>
<dbReference type="AlphaFoldDB" id="A0A1F5EE14"/>
<protein>
    <submittedName>
        <fullName evidence="1">Uncharacterized protein</fullName>
    </submittedName>
</protein>
<proteinExistence type="predicted"/>
<gene>
    <name evidence="1" type="ORF">A2215_03175</name>
</gene>